<dbReference type="RefSeq" id="WP_241041723.1">
    <property type="nucleotide sequence ID" value="NZ_BAAAJF010000017.1"/>
</dbReference>
<reference evidence="2 3" key="1">
    <citation type="submission" date="2022-03" db="EMBL/GenBank/DDBJ databases">
        <title>Pseudonocardia alaer sp. nov., a novel actinomycete isolated from reed forest soil.</title>
        <authorList>
            <person name="Wang L."/>
        </authorList>
    </citation>
    <scope>NUCLEOTIDE SEQUENCE [LARGE SCALE GENOMIC DNA]</scope>
    <source>
        <strain evidence="2 3">Y-16303</strain>
    </source>
</reference>
<keyword evidence="3" id="KW-1185">Reference proteome</keyword>
<proteinExistence type="predicted"/>
<dbReference type="InterPro" id="IPR058807">
    <property type="entry name" value="ScoMcrA_N"/>
</dbReference>
<name>A0ABS9TQW6_9PSEU</name>
<dbReference type="EMBL" id="JAKXMK010000037">
    <property type="protein sequence ID" value="MCH6170917.1"/>
    <property type="molecule type" value="Genomic_DNA"/>
</dbReference>
<comment type="caution">
    <text evidence="2">The sequence shown here is derived from an EMBL/GenBank/DDBJ whole genome shotgun (WGS) entry which is preliminary data.</text>
</comment>
<evidence type="ECO:0000259" key="1">
    <source>
        <dbReference type="Pfam" id="PF26345"/>
    </source>
</evidence>
<gene>
    <name evidence="2" type="ORF">MMF94_34890</name>
</gene>
<dbReference type="Pfam" id="PF26345">
    <property type="entry name" value="ScoMcrA_N"/>
    <property type="match status" value="1"/>
</dbReference>
<sequence length="102" mass="11375">MTHPIAWDQVIRADVLRAIQEYNALGPVRFFSEHGFAPATTYELIWDDRSYPPKAILGTAYEFATGKRLASGDFEGGKVGAVKVLGKLGFTVQHVRRPADRR</sequence>
<feature type="domain" description="ScoMcrA-like N-terminal head" evidence="1">
    <location>
        <begin position="9"/>
        <end position="93"/>
    </location>
</feature>
<protein>
    <recommendedName>
        <fullName evidence="1">ScoMcrA-like N-terminal head domain-containing protein</fullName>
    </recommendedName>
</protein>
<organism evidence="2 3">
    <name type="scientific">Pseudonocardia alaniniphila</name>
    <dbReference type="NCBI Taxonomy" id="75291"/>
    <lineage>
        <taxon>Bacteria</taxon>
        <taxon>Bacillati</taxon>
        <taxon>Actinomycetota</taxon>
        <taxon>Actinomycetes</taxon>
        <taxon>Pseudonocardiales</taxon>
        <taxon>Pseudonocardiaceae</taxon>
        <taxon>Pseudonocardia</taxon>
    </lineage>
</organism>
<evidence type="ECO:0000313" key="3">
    <source>
        <dbReference type="Proteomes" id="UP001299970"/>
    </source>
</evidence>
<evidence type="ECO:0000313" key="2">
    <source>
        <dbReference type="EMBL" id="MCH6170917.1"/>
    </source>
</evidence>
<accession>A0ABS9TQW6</accession>
<dbReference type="Proteomes" id="UP001299970">
    <property type="component" value="Unassembled WGS sequence"/>
</dbReference>